<accession>A0A1L3SZA8</accession>
<feature type="transmembrane region" description="Helical" evidence="7">
    <location>
        <begin position="40"/>
        <end position="58"/>
    </location>
</feature>
<feature type="transmembrane region" description="Helical" evidence="7">
    <location>
        <begin position="230"/>
        <end position="251"/>
    </location>
</feature>
<dbReference type="Proteomes" id="UP000182840">
    <property type="component" value="Chromosome"/>
</dbReference>
<evidence type="ECO:0000256" key="7">
    <source>
        <dbReference type="HAMAP-Rule" id="MF_01147"/>
    </source>
</evidence>
<keyword evidence="6 7" id="KW-0472">Membrane</keyword>
<dbReference type="EC" id="2.5.1.145" evidence="7"/>
<dbReference type="PANTHER" id="PTHR30589:SF0">
    <property type="entry name" value="PHOSPHATIDYLGLYCEROL--PROLIPOPROTEIN DIACYLGLYCERYL TRANSFERASE"/>
    <property type="match status" value="1"/>
</dbReference>
<comment type="subcellular location">
    <subcellularLocation>
        <location evidence="7">Cell membrane</location>
        <topology evidence="7">Multi-pass membrane protein</topology>
    </subcellularLocation>
</comment>
<keyword evidence="9" id="KW-1185">Reference proteome</keyword>
<evidence type="ECO:0000256" key="4">
    <source>
        <dbReference type="ARBA" id="ARBA00022692"/>
    </source>
</evidence>
<sequence length="293" mass="32120">MVRALSTAGNPPLEIFLLPLAALPFPEIDPVLLRIGPLAIHWYGIGYVVGILFAWWYAKRLLSNRRLWADGIPPMKPEDLDDFVVWAAAGIVLGGRIGYVLFYDLARYIEEPLAALALWEGGMSFHGGLLGTILAMILFSRSRGIRVWSMFDIVAAGVPVGLGLVRCANFINSELWGRTTDVPWAFVFPNGGPEPRHPSQLYEGALEGLVLFIVLRILTHRFLKLKTPGFVGGAFVAGYGLSRIIVEFFRVPDPQLGYLLGGWLTMGMILSLPMVLAGAWAMATAKPSTSLAR</sequence>
<dbReference type="Pfam" id="PF01790">
    <property type="entry name" value="LGT"/>
    <property type="match status" value="1"/>
</dbReference>
<feature type="transmembrane region" description="Helical" evidence="7">
    <location>
        <begin position="263"/>
        <end position="283"/>
    </location>
</feature>
<comment type="pathway">
    <text evidence="7">Protein modification; lipoprotein biosynthesis (diacylglyceryl transfer).</text>
</comment>
<reference evidence="9" key="1">
    <citation type="submission" date="2016-11" db="EMBL/GenBank/DDBJ databases">
        <title>Mesorhizobium oceanicum sp. nov., isolated from deep seawater in South China Sea.</title>
        <authorList>
            <person name="Fu G.-Y."/>
        </authorList>
    </citation>
    <scope>NUCLEOTIDE SEQUENCE [LARGE SCALE GENOMIC DNA]</scope>
    <source>
        <strain evidence="9">B7</strain>
    </source>
</reference>
<comment type="function">
    <text evidence="7">Catalyzes the transfer of the diacylglyceryl group from phosphatidylglycerol to the sulfhydryl group of the N-terminal cysteine of a prolipoprotein, the first step in the formation of mature lipoproteins.</text>
</comment>
<feature type="binding site" evidence="7">
    <location>
        <position position="166"/>
    </location>
    <ligand>
        <name>a 1,2-diacyl-sn-glycero-3-phospho-(1'-sn-glycerol)</name>
        <dbReference type="ChEBI" id="CHEBI:64716"/>
    </ligand>
</feature>
<dbReference type="InterPro" id="IPR001640">
    <property type="entry name" value="Lgt"/>
</dbReference>
<evidence type="ECO:0000313" key="9">
    <source>
        <dbReference type="Proteomes" id="UP000182840"/>
    </source>
</evidence>
<evidence type="ECO:0000256" key="6">
    <source>
        <dbReference type="ARBA" id="ARBA00023136"/>
    </source>
</evidence>
<dbReference type="STRING" id="1670800.BSQ44_18350"/>
<comment type="catalytic activity">
    <reaction evidence="7">
        <text>L-cysteinyl-[prolipoprotein] + a 1,2-diacyl-sn-glycero-3-phospho-(1'-sn-glycerol) = an S-1,2-diacyl-sn-glyceryl-L-cysteinyl-[prolipoprotein] + sn-glycerol 1-phosphate + H(+)</text>
        <dbReference type="Rhea" id="RHEA:56712"/>
        <dbReference type="Rhea" id="RHEA-COMP:14679"/>
        <dbReference type="Rhea" id="RHEA-COMP:14680"/>
        <dbReference type="ChEBI" id="CHEBI:15378"/>
        <dbReference type="ChEBI" id="CHEBI:29950"/>
        <dbReference type="ChEBI" id="CHEBI:57685"/>
        <dbReference type="ChEBI" id="CHEBI:64716"/>
        <dbReference type="ChEBI" id="CHEBI:140658"/>
        <dbReference type="EC" id="2.5.1.145"/>
    </reaction>
</comment>
<dbReference type="PANTHER" id="PTHR30589">
    <property type="entry name" value="PROLIPOPROTEIN DIACYLGLYCERYL TRANSFERASE"/>
    <property type="match status" value="1"/>
</dbReference>
<dbReference type="AlphaFoldDB" id="A0A1L3SZA8"/>
<feature type="transmembrane region" description="Helical" evidence="7">
    <location>
        <begin position="151"/>
        <end position="171"/>
    </location>
</feature>
<keyword evidence="2 7" id="KW-1003">Cell membrane</keyword>
<proteinExistence type="inferred from homology"/>
<keyword evidence="8" id="KW-0449">Lipoprotein</keyword>
<evidence type="ECO:0000313" key="8">
    <source>
        <dbReference type="EMBL" id="APH74691.1"/>
    </source>
</evidence>
<name>A0A1L3SZA8_9HYPH</name>
<keyword evidence="3 7" id="KW-0808">Transferase</keyword>
<evidence type="ECO:0000256" key="3">
    <source>
        <dbReference type="ARBA" id="ARBA00022679"/>
    </source>
</evidence>
<dbReference type="EMBL" id="CP018171">
    <property type="protein sequence ID" value="APH74691.1"/>
    <property type="molecule type" value="Genomic_DNA"/>
</dbReference>
<dbReference type="HAMAP" id="MF_01147">
    <property type="entry name" value="Lgt"/>
    <property type="match status" value="1"/>
</dbReference>
<dbReference type="GO" id="GO:0005886">
    <property type="term" value="C:plasma membrane"/>
    <property type="evidence" value="ECO:0007669"/>
    <property type="project" value="UniProtKB-SubCell"/>
</dbReference>
<keyword evidence="4 7" id="KW-0812">Transmembrane</keyword>
<dbReference type="NCBIfam" id="TIGR00544">
    <property type="entry name" value="lgt"/>
    <property type="match status" value="1"/>
</dbReference>
<comment type="similarity">
    <text evidence="1 7">Belongs to the Lgt family.</text>
</comment>
<organism evidence="8 9">
    <name type="scientific">Aquibium oceanicum</name>
    <dbReference type="NCBI Taxonomy" id="1670800"/>
    <lineage>
        <taxon>Bacteria</taxon>
        <taxon>Pseudomonadati</taxon>
        <taxon>Pseudomonadota</taxon>
        <taxon>Alphaproteobacteria</taxon>
        <taxon>Hyphomicrobiales</taxon>
        <taxon>Phyllobacteriaceae</taxon>
        <taxon>Aquibium</taxon>
    </lineage>
</organism>
<evidence type="ECO:0000256" key="5">
    <source>
        <dbReference type="ARBA" id="ARBA00022989"/>
    </source>
</evidence>
<dbReference type="UniPathway" id="UPA00664"/>
<dbReference type="KEGG" id="meso:BSQ44_18350"/>
<dbReference type="GO" id="GO:0042158">
    <property type="term" value="P:lipoprotein biosynthetic process"/>
    <property type="evidence" value="ECO:0007669"/>
    <property type="project" value="UniProtKB-UniRule"/>
</dbReference>
<dbReference type="GO" id="GO:0008961">
    <property type="term" value="F:phosphatidylglycerol-prolipoprotein diacylglyceryl transferase activity"/>
    <property type="evidence" value="ECO:0007669"/>
    <property type="project" value="UniProtKB-UniRule"/>
</dbReference>
<feature type="transmembrane region" description="Helical" evidence="7">
    <location>
        <begin position="83"/>
        <end position="102"/>
    </location>
</feature>
<keyword evidence="5 7" id="KW-1133">Transmembrane helix</keyword>
<feature type="transmembrane region" description="Helical" evidence="7">
    <location>
        <begin position="122"/>
        <end position="139"/>
    </location>
</feature>
<evidence type="ECO:0000256" key="1">
    <source>
        <dbReference type="ARBA" id="ARBA00007150"/>
    </source>
</evidence>
<evidence type="ECO:0000256" key="2">
    <source>
        <dbReference type="ARBA" id="ARBA00022475"/>
    </source>
</evidence>
<protein>
    <recommendedName>
        <fullName evidence="7">Phosphatidylglycerol--prolipoprotein diacylglyceryl transferase</fullName>
        <ecNumber evidence="7">2.5.1.145</ecNumber>
    </recommendedName>
</protein>
<dbReference type="OrthoDB" id="871140at2"/>
<gene>
    <name evidence="7" type="primary">lgt</name>
    <name evidence="8" type="ORF">BSQ44_18350</name>
</gene>